<comment type="caution">
    <text evidence="2">The sequence shown here is derived from an EMBL/GenBank/DDBJ whole genome shotgun (WGS) entry which is preliminary data.</text>
</comment>
<keyword evidence="1" id="KW-1133">Transmembrane helix</keyword>
<dbReference type="Proteomes" id="UP000824164">
    <property type="component" value="Unassembled WGS sequence"/>
</dbReference>
<feature type="transmembrane region" description="Helical" evidence="1">
    <location>
        <begin position="37"/>
        <end position="55"/>
    </location>
</feature>
<sequence length="278" mass="29598">MVSMGLSLFVLGMAVICLLAAPAMVWGRKVKVSRQIVIYGLPAAMLLTILTLWLGRGELDRFFIHEIVLSFGLAPVVAVGTVLGLAFWAAAGAVFAAFCPGKPAFLLAACLGLAGTGISFFEFLLSVRAGALAGCCCYALVWLLGCMGLALPRKKVMPDPGTAETGTVMQERVLPAGFLLLLSEPFKGGKLPVPAGEELRMGRDAAYCHLIMDLPEMPPCLCGVRWLEQRNTYLITCYADDGLLYEDGQPLPVNCSVEAKPGQTFFCGPTGQALFQTG</sequence>
<dbReference type="EMBL" id="DVLT01000001">
    <property type="protein sequence ID" value="HIU01656.1"/>
    <property type="molecule type" value="Genomic_DNA"/>
</dbReference>
<evidence type="ECO:0000256" key="1">
    <source>
        <dbReference type="SAM" id="Phobius"/>
    </source>
</evidence>
<feature type="transmembrane region" description="Helical" evidence="1">
    <location>
        <begin position="67"/>
        <end position="98"/>
    </location>
</feature>
<feature type="transmembrane region" description="Helical" evidence="1">
    <location>
        <begin position="104"/>
        <end position="124"/>
    </location>
</feature>
<accession>A0A9D1KUZ5</accession>
<organism evidence="2 3">
    <name type="scientific">Candidatus Onthocola gallistercoris</name>
    <dbReference type="NCBI Taxonomy" id="2840876"/>
    <lineage>
        <taxon>Bacteria</taxon>
        <taxon>Bacillati</taxon>
        <taxon>Bacillota</taxon>
        <taxon>Bacilli</taxon>
        <taxon>Candidatus Onthocola</taxon>
    </lineage>
</organism>
<keyword evidence="1" id="KW-0472">Membrane</keyword>
<evidence type="ECO:0000313" key="2">
    <source>
        <dbReference type="EMBL" id="HIU01656.1"/>
    </source>
</evidence>
<evidence type="ECO:0000313" key="3">
    <source>
        <dbReference type="Proteomes" id="UP000824164"/>
    </source>
</evidence>
<proteinExistence type="predicted"/>
<name>A0A9D1KUZ5_9FIRM</name>
<keyword evidence="1" id="KW-0812">Transmembrane</keyword>
<feature type="transmembrane region" description="Helical" evidence="1">
    <location>
        <begin position="131"/>
        <end position="151"/>
    </location>
</feature>
<reference evidence="2" key="2">
    <citation type="journal article" date="2021" name="PeerJ">
        <title>Extensive microbial diversity within the chicken gut microbiome revealed by metagenomics and culture.</title>
        <authorList>
            <person name="Gilroy R."/>
            <person name="Ravi A."/>
            <person name="Getino M."/>
            <person name="Pursley I."/>
            <person name="Horton D.L."/>
            <person name="Alikhan N.F."/>
            <person name="Baker D."/>
            <person name="Gharbi K."/>
            <person name="Hall N."/>
            <person name="Watson M."/>
            <person name="Adriaenssens E.M."/>
            <person name="Foster-Nyarko E."/>
            <person name="Jarju S."/>
            <person name="Secka A."/>
            <person name="Antonio M."/>
            <person name="Oren A."/>
            <person name="Chaudhuri R.R."/>
            <person name="La Ragione R."/>
            <person name="Hildebrand F."/>
            <person name="Pallen M.J."/>
        </authorList>
    </citation>
    <scope>NUCLEOTIDE SEQUENCE</scope>
    <source>
        <strain evidence="2">CHK187-14744</strain>
    </source>
</reference>
<dbReference type="AlphaFoldDB" id="A0A9D1KUZ5"/>
<protein>
    <submittedName>
        <fullName evidence="2">Uncharacterized protein</fullName>
    </submittedName>
</protein>
<reference evidence="2" key="1">
    <citation type="submission" date="2020-10" db="EMBL/GenBank/DDBJ databases">
        <authorList>
            <person name="Gilroy R."/>
        </authorList>
    </citation>
    <scope>NUCLEOTIDE SEQUENCE</scope>
    <source>
        <strain evidence="2">CHK187-14744</strain>
    </source>
</reference>
<gene>
    <name evidence="2" type="ORF">IAB63_00190</name>
</gene>